<feature type="compositionally biased region" description="Acidic residues" evidence="11">
    <location>
        <begin position="1127"/>
        <end position="1141"/>
    </location>
</feature>
<dbReference type="Gene3D" id="1.10.510.10">
    <property type="entry name" value="Transferase(Phosphotransferase) domain 1"/>
    <property type="match status" value="1"/>
</dbReference>
<evidence type="ECO:0000256" key="6">
    <source>
        <dbReference type="ARBA" id="ARBA00022840"/>
    </source>
</evidence>
<dbReference type="Proteomes" id="UP000559256">
    <property type="component" value="Unassembled WGS sequence"/>
</dbReference>
<feature type="compositionally biased region" description="Low complexity" evidence="11">
    <location>
        <begin position="1"/>
        <end position="12"/>
    </location>
</feature>
<dbReference type="PROSITE" id="PS00108">
    <property type="entry name" value="PROTEIN_KINASE_ST"/>
    <property type="match status" value="1"/>
</dbReference>
<evidence type="ECO:0000256" key="8">
    <source>
        <dbReference type="ARBA" id="ARBA00047899"/>
    </source>
</evidence>
<dbReference type="InterPro" id="IPR017441">
    <property type="entry name" value="Protein_kinase_ATP_BS"/>
</dbReference>
<keyword evidence="6 10" id="KW-0067">ATP-binding</keyword>
<evidence type="ECO:0000313" key="15">
    <source>
        <dbReference type="Proteomes" id="UP000559256"/>
    </source>
</evidence>
<feature type="region of interest" description="Disordered" evidence="11">
    <location>
        <begin position="1113"/>
        <end position="1191"/>
    </location>
</feature>
<dbReference type="SUPFAM" id="SSF56112">
    <property type="entry name" value="Protein kinase-like (PK-like)"/>
    <property type="match status" value="1"/>
</dbReference>
<evidence type="ECO:0000256" key="1">
    <source>
        <dbReference type="ARBA" id="ARBA00012513"/>
    </source>
</evidence>
<feature type="binding site" evidence="10">
    <location>
        <position position="220"/>
    </location>
    <ligand>
        <name>ATP</name>
        <dbReference type="ChEBI" id="CHEBI:30616"/>
    </ligand>
</feature>
<feature type="compositionally biased region" description="Basic residues" evidence="11">
    <location>
        <begin position="948"/>
        <end position="957"/>
    </location>
</feature>
<keyword evidence="12" id="KW-0812">Transmembrane</keyword>
<dbReference type="InterPro" id="IPR050339">
    <property type="entry name" value="CC_SR_Kinase"/>
</dbReference>
<keyword evidence="12" id="KW-0472">Membrane</keyword>
<dbReference type="PROSITE" id="PS50011">
    <property type="entry name" value="PROTEIN_KINASE_DOM"/>
    <property type="match status" value="1"/>
</dbReference>
<feature type="region of interest" description="Disordered" evidence="11">
    <location>
        <begin position="1013"/>
        <end position="1090"/>
    </location>
</feature>
<feature type="region of interest" description="Disordered" evidence="11">
    <location>
        <begin position="61"/>
        <end position="80"/>
    </location>
</feature>
<evidence type="ECO:0000256" key="11">
    <source>
        <dbReference type="SAM" id="MobiDB-lite"/>
    </source>
</evidence>
<feature type="region of interest" description="Disordered" evidence="11">
    <location>
        <begin position="1"/>
        <end position="22"/>
    </location>
</feature>
<keyword evidence="5" id="KW-0418">Kinase</keyword>
<dbReference type="GO" id="GO:0005737">
    <property type="term" value="C:cytoplasm"/>
    <property type="evidence" value="ECO:0007669"/>
    <property type="project" value="TreeGrafter"/>
</dbReference>
<feature type="compositionally biased region" description="Basic and acidic residues" evidence="11">
    <location>
        <begin position="1148"/>
        <end position="1181"/>
    </location>
</feature>
<gene>
    <name evidence="14" type="ORF">D9758_012635</name>
</gene>
<sequence length="1433" mass="155897">MTSSSASPSSSTSPPPPPHAMSLVPIESAAEWRPIFHDSLNNQVVLYNPSSHALSIRPAVHHQRPPHVQPHPQPLPPPHTRCPYCRRPLPTGFRDYEDDYDYNEYDGRTRTSNYFNILAIANRTASEPSSSVPSSRSPSPQPYLSSPPSPPLQTHTPHDENGDSTYYSDPTAFPPNSMAEGYFDAFFRVEKKLGMGANGSVFLCQHVLDNNPLGRFAVKKIAVGQSHTYLLQTLREVKLLERLHHPNIVAYHHSWLEPTQFSSFGPRVPTLHVLMQWAEGGSLDDFIERRIRDLRLSGRGLKRGHGGEREGEAEAEAEADGDGDGEREIQGETEAEKRKRAFRARVEKQKQKQREREGERQEGSASPSQAASASTSTSTHQRKRQRQPKSKPQSRSSTSSSRQKRKPKPQTSQPLNPPRFSPLELHSLFSDIVSGLDFLHSRNILHLDMKPGNVLLSFGLDYYGEGGLPPDPPDVNTYAYGGGYDYEGQRQGDEDEDEDGDGDDWEDWERPSEGQGDEDNDAWGRVPVPIPRAMLSDFGTSMEEIVYKGMGEGEERVRTGNTGTLEYTAPESLSSYTSYTNGLGPRPRPTGTPTGFNPPPPLAPLTKAADMWSLGVILHKMLFFRLPWRYSVSSLDMDASIPIPVDKEKEKGSTSTSTSGVFDSEGAGYGVGIGGEGEDDVHRDGHGHGHGHGNGGKKANLNPNPNLTPAPAPASAPSPAPSPSPIHLIPPIPPPRDLSERTKSTLLEEEVVSYRGFRATKGMRGLVRGVLGSSRSSRSPVSDLDLDSGSGLDEAGDEDGKHGYDVSGQRDADIDTDTDTAEVYLTLLENLITPRPEDRWGVGRVRGVVRDMDVSVYGRGSVYGHGSVRQRQGGLGRGTDGLRVRETDVGVGEATLRGRKMGVGTERYANGVGNGYGSVGNGYDGYTNVNANGDDVAASGAAAAVGGARHRHRHRHHDNTNEAALPSPSSEASASSESTSTATSTATTTTTAVAGTLVPLYKGFRVGDVLPLRPGNAGNENNSDPGPLSLSSSSLSLKKPEPAWARTGSGSGSGRPRPRPGIGAVTRHRPGMVRAKSQPPPSSSSSAGFGVGVGAGNNVGVGDGVGFATEVEMNENENETGRIVEVVDTDDDEGGESEETETVGAENDPDRDRDSEAAYHDARDNRIENDSGNNSRDRDSRGGGGNASSSWWLTRVGRGDLRLWSPEPGRDVGVGGHGHSYSSLTWAWEWLYNYWQSQNYTRRRPVQRRVKHDGDGDGYRNVNGQVYYGVRLWGSNEDEGAAIWWRRWLLKIPRPVWMRTIKSCVLLVKVINLSTICSHSYSHYGFGFDVDRPWPFAHPPLQIPPLQDLHMHPFLTTGTHPPLHGLGLGEPIPLIPGVDMPIPGNGLPFPLKLLILSLAIIDTWFDGLWISIVFGVLHLVVVRVGCFFVGCCR</sequence>
<keyword evidence="15" id="KW-1185">Reference proteome</keyword>
<feature type="compositionally biased region" description="Basic residues" evidence="11">
    <location>
        <begin position="380"/>
        <end position="389"/>
    </location>
</feature>
<keyword evidence="12" id="KW-1133">Transmembrane helix</keyword>
<evidence type="ECO:0000256" key="12">
    <source>
        <dbReference type="SAM" id="Phobius"/>
    </source>
</evidence>
<evidence type="ECO:0000256" key="9">
    <source>
        <dbReference type="ARBA" id="ARBA00048679"/>
    </source>
</evidence>
<feature type="compositionally biased region" description="Pro residues" evidence="11">
    <location>
        <begin position="139"/>
        <end position="151"/>
    </location>
</feature>
<dbReference type="InterPro" id="IPR011009">
    <property type="entry name" value="Kinase-like_dom_sf"/>
</dbReference>
<dbReference type="Gene3D" id="3.30.200.20">
    <property type="entry name" value="Phosphorylase Kinase, domain 1"/>
    <property type="match status" value="1"/>
</dbReference>
<feature type="compositionally biased region" description="Basic and acidic residues" evidence="11">
    <location>
        <begin position="324"/>
        <end position="337"/>
    </location>
</feature>
<feature type="compositionally biased region" description="Low complexity" evidence="11">
    <location>
        <begin position="1028"/>
        <end position="1037"/>
    </location>
</feature>
<proteinExistence type="inferred from homology"/>
<evidence type="ECO:0000256" key="2">
    <source>
        <dbReference type="ARBA" id="ARBA00022527"/>
    </source>
</evidence>
<evidence type="ECO:0000256" key="7">
    <source>
        <dbReference type="ARBA" id="ARBA00037982"/>
    </source>
</evidence>
<feature type="compositionally biased region" description="Pro residues" evidence="11">
    <location>
        <begin position="67"/>
        <end position="80"/>
    </location>
</feature>
<protein>
    <recommendedName>
        <fullName evidence="1">non-specific serine/threonine protein kinase</fullName>
        <ecNumber evidence="1">2.7.11.1</ecNumber>
    </recommendedName>
</protein>
<evidence type="ECO:0000256" key="10">
    <source>
        <dbReference type="PROSITE-ProRule" id="PRU10141"/>
    </source>
</evidence>
<feature type="region of interest" description="Disordered" evidence="11">
    <location>
        <begin position="299"/>
        <end position="420"/>
    </location>
</feature>
<evidence type="ECO:0000256" key="3">
    <source>
        <dbReference type="ARBA" id="ARBA00022679"/>
    </source>
</evidence>
<feature type="region of interest" description="Disordered" evidence="11">
    <location>
        <begin position="942"/>
        <end position="988"/>
    </location>
</feature>
<reference evidence="14 15" key="1">
    <citation type="journal article" date="2020" name="ISME J.">
        <title>Uncovering the hidden diversity of litter-decomposition mechanisms in mushroom-forming fungi.</title>
        <authorList>
            <person name="Floudas D."/>
            <person name="Bentzer J."/>
            <person name="Ahren D."/>
            <person name="Johansson T."/>
            <person name="Persson P."/>
            <person name="Tunlid A."/>
        </authorList>
    </citation>
    <scope>NUCLEOTIDE SEQUENCE [LARGE SCALE GENOMIC DNA]</scope>
    <source>
        <strain evidence="14 15">CBS 291.85</strain>
    </source>
</reference>
<evidence type="ECO:0000256" key="4">
    <source>
        <dbReference type="ARBA" id="ARBA00022741"/>
    </source>
</evidence>
<feature type="compositionally biased region" description="Low complexity" evidence="11">
    <location>
        <begin position="390"/>
        <end position="401"/>
    </location>
</feature>
<feature type="compositionally biased region" description="Acidic residues" evidence="11">
    <location>
        <begin position="493"/>
        <end position="507"/>
    </location>
</feature>
<feature type="compositionally biased region" description="Low complexity" evidence="11">
    <location>
        <begin position="363"/>
        <end position="379"/>
    </location>
</feature>
<feature type="compositionally biased region" description="Acidic residues" evidence="11">
    <location>
        <begin position="313"/>
        <end position="323"/>
    </location>
</feature>
<evidence type="ECO:0000259" key="13">
    <source>
        <dbReference type="PROSITE" id="PS50011"/>
    </source>
</evidence>
<dbReference type="Pfam" id="PF07714">
    <property type="entry name" value="PK_Tyr_Ser-Thr"/>
    <property type="match status" value="1"/>
</dbReference>
<name>A0A8H5GDP3_9AGAR</name>
<feature type="compositionally biased region" description="Basic and acidic residues" evidence="11">
    <location>
        <begin position="798"/>
        <end position="813"/>
    </location>
</feature>
<feature type="compositionally biased region" description="Low complexity" evidence="11">
    <location>
        <begin position="966"/>
        <end position="988"/>
    </location>
</feature>
<dbReference type="PANTHER" id="PTHR11042">
    <property type="entry name" value="EUKARYOTIC TRANSLATION INITIATION FACTOR 2-ALPHA KINASE EIF2-ALPHA KINASE -RELATED"/>
    <property type="match status" value="1"/>
</dbReference>
<feature type="compositionally biased region" description="Low complexity" evidence="11">
    <location>
        <begin position="771"/>
        <end position="793"/>
    </location>
</feature>
<dbReference type="InterPro" id="IPR008271">
    <property type="entry name" value="Ser/Thr_kinase_AS"/>
</dbReference>
<dbReference type="GO" id="GO:0005634">
    <property type="term" value="C:nucleus"/>
    <property type="evidence" value="ECO:0007669"/>
    <property type="project" value="TreeGrafter"/>
</dbReference>
<organism evidence="14 15">
    <name type="scientific">Tetrapyrgos nigripes</name>
    <dbReference type="NCBI Taxonomy" id="182062"/>
    <lineage>
        <taxon>Eukaryota</taxon>
        <taxon>Fungi</taxon>
        <taxon>Dikarya</taxon>
        <taxon>Basidiomycota</taxon>
        <taxon>Agaricomycotina</taxon>
        <taxon>Agaricomycetes</taxon>
        <taxon>Agaricomycetidae</taxon>
        <taxon>Agaricales</taxon>
        <taxon>Marasmiineae</taxon>
        <taxon>Marasmiaceae</taxon>
        <taxon>Tetrapyrgos</taxon>
    </lineage>
</organism>
<comment type="similarity">
    <text evidence="7">Belongs to the protein kinase superfamily. Ser/Thr protein kinase family. GCN2 subfamily.</text>
</comment>
<feature type="compositionally biased region" description="Low complexity" evidence="11">
    <location>
        <begin position="126"/>
        <end position="138"/>
    </location>
</feature>
<comment type="caution">
    <text evidence="14">The sequence shown here is derived from an EMBL/GenBank/DDBJ whole genome shotgun (WGS) entry which is preliminary data.</text>
</comment>
<keyword evidence="3" id="KW-0808">Transferase</keyword>
<dbReference type="InterPro" id="IPR000719">
    <property type="entry name" value="Prot_kinase_dom"/>
</dbReference>
<keyword evidence="4 10" id="KW-0547">Nucleotide-binding</keyword>
<dbReference type="EC" id="2.7.11.1" evidence="1"/>
<dbReference type="PANTHER" id="PTHR11042:SF138">
    <property type="entry name" value="SERINE_THREONINE-PROTEIN KINASE IKS1-RELATED"/>
    <property type="match status" value="1"/>
</dbReference>
<evidence type="ECO:0000256" key="5">
    <source>
        <dbReference type="ARBA" id="ARBA00022777"/>
    </source>
</evidence>
<feature type="compositionally biased region" description="Basic and acidic residues" evidence="11">
    <location>
        <begin position="344"/>
        <end position="362"/>
    </location>
</feature>
<dbReference type="InterPro" id="IPR001245">
    <property type="entry name" value="Ser-Thr/Tyr_kinase_cat_dom"/>
</dbReference>
<dbReference type="OrthoDB" id="1405469at2759"/>
<feature type="transmembrane region" description="Helical" evidence="12">
    <location>
        <begin position="1408"/>
        <end position="1431"/>
    </location>
</feature>
<dbReference type="GO" id="GO:0004674">
    <property type="term" value="F:protein serine/threonine kinase activity"/>
    <property type="evidence" value="ECO:0007669"/>
    <property type="project" value="UniProtKB-KW"/>
</dbReference>
<accession>A0A8H5GDP3</accession>
<feature type="region of interest" description="Disordered" evidence="11">
    <location>
        <begin position="771"/>
        <end position="813"/>
    </location>
</feature>
<feature type="region of interest" description="Disordered" evidence="11">
    <location>
        <begin position="471"/>
        <end position="526"/>
    </location>
</feature>
<feature type="region of interest" description="Disordered" evidence="11">
    <location>
        <begin position="125"/>
        <end position="172"/>
    </location>
</feature>
<dbReference type="FunFam" id="3.30.200.20:FF:000306">
    <property type="entry name" value="IKS protein kinase"/>
    <property type="match status" value="1"/>
</dbReference>
<feature type="compositionally biased region" description="Pro residues" evidence="11">
    <location>
        <begin position="706"/>
        <end position="736"/>
    </location>
</feature>
<evidence type="ECO:0000313" key="14">
    <source>
        <dbReference type="EMBL" id="KAF5363043.1"/>
    </source>
</evidence>
<feature type="domain" description="Protein kinase" evidence="13">
    <location>
        <begin position="187"/>
        <end position="792"/>
    </location>
</feature>
<dbReference type="PROSITE" id="PS00107">
    <property type="entry name" value="PROTEIN_KINASE_ATP"/>
    <property type="match status" value="1"/>
</dbReference>
<dbReference type="SMART" id="SM00220">
    <property type="entry name" value="S_TKc"/>
    <property type="match status" value="1"/>
</dbReference>
<keyword evidence="2" id="KW-0723">Serine/threonine-protein kinase</keyword>
<comment type="catalytic activity">
    <reaction evidence="8">
        <text>L-threonyl-[protein] + ATP = O-phospho-L-threonyl-[protein] + ADP + H(+)</text>
        <dbReference type="Rhea" id="RHEA:46608"/>
        <dbReference type="Rhea" id="RHEA-COMP:11060"/>
        <dbReference type="Rhea" id="RHEA-COMP:11605"/>
        <dbReference type="ChEBI" id="CHEBI:15378"/>
        <dbReference type="ChEBI" id="CHEBI:30013"/>
        <dbReference type="ChEBI" id="CHEBI:30616"/>
        <dbReference type="ChEBI" id="CHEBI:61977"/>
        <dbReference type="ChEBI" id="CHEBI:456216"/>
        <dbReference type="EC" id="2.7.11.1"/>
    </reaction>
</comment>
<dbReference type="GO" id="GO:0005524">
    <property type="term" value="F:ATP binding"/>
    <property type="evidence" value="ECO:0007669"/>
    <property type="project" value="UniProtKB-UniRule"/>
</dbReference>
<dbReference type="EMBL" id="JAACJM010000035">
    <property type="protein sequence ID" value="KAF5363043.1"/>
    <property type="molecule type" value="Genomic_DNA"/>
</dbReference>
<feature type="region of interest" description="Disordered" evidence="11">
    <location>
        <begin position="646"/>
        <end position="739"/>
    </location>
</feature>
<comment type="catalytic activity">
    <reaction evidence="9">
        <text>L-seryl-[protein] + ATP = O-phospho-L-seryl-[protein] + ADP + H(+)</text>
        <dbReference type="Rhea" id="RHEA:17989"/>
        <dbReference type="Rhea" id="RHEA-COMP:9863"/>
        <dbReference type="Rhea" id="RHEA-COMP:11604"/>
        <dbReference type="ChEBI" id="CHEBI:15378"/>
        <dbReference type="ChEBI" id="CHEBI:29999"/>
        <dbReference type="ChEBI" id="CHEBI:30616"/>
        <dbReference type="ChEBI" id="CHEBI:83421"/>
        <dbReference type="ChEBI" id="CHEBI:456216"/>
        <dbReference type="EC" id="2.7.11.1"/>
    </reaction>
</comment>